<keyword evidence="2" id="KW-0238">DNA-binding</keyword>
<dbReference type="AlphaFoldDB" id="A0A7K4C063"/>
<dbReference type="GO" id="GO:0043200">
    <property type="term" value="P:response to amino acid"/>
    <property type="evidence" value="ECO:0007669"/>
    <property type="project" value="TreeGrafter"/>
</dbReference>
<dbReference type="InterPro" id="IPR019887">
    <property type="entry name" value="Tscrpt_reg_AsnC/Lrp_C"/>
</dbReference>
<dbReference type="InterPro" id="IPR036388">
    <property type="entry name" value="WH-like_DNA-bd_sf"/>
</dbReference>
<sequence>MVVPLDKIDHVILQALLLDGRASFSAIARETKLTDVAIKKRFESLKKRGVIDSVSVGLNYKVLGYENPIFLQLRTDVSKNKDIIKKLQGMDFVIELYQVLGEYNLIAKLIVPNLDSAEKFISQLGLIDGVIDLKTMVVLSDVKKSKTLPATTFQNKI</sequence>
<evidence type="ECO:0000256" key="1">
    <source>
        <dbReference type="ARBA" id="ARBA00023015"/>
    </source>
</evidence>
<dbReference type="Proteomes" id="UP000526302">
    <property type="component" value="Unassembled WGS sequence"/>
</dbReference>
<dbReference type="SUPFAM" id="SSF46785">
    <property type="entry name" value="Winged helix' DNA-binding domain"/>
    <property type="match status" value="1"/>
</dbReference>
<evidence type="ECO:0000313" key="5">
    <source>
        <dbReference type="EMBL" id="NMA44888.1"/>
    </source>
</evidence>
<keyword evidence="1" id="KW-0805">Transcription regulation</keyword>
<dbReference type="InterPro" id="IPR019888">
    <property type="entry name" value="Tscrpt_reg_AsnC-like"/>
</dbReference>
<comment type="caution">
    <text evidence="5">The sequence shown here is derived from an EMBL/GenBank/DDBJ whole genome shotgun (WGS) entry which is preliminary data.</text>
</comment>
<dbReference type="PANTHER" id="PTHR30154">
    <property type="entry name" value="LEUCINE-RESPONSIVE REGULATORY PROTEIN"/>
    <property type="match status" value="1"/>
</dbReference>
<dbReference type="Gene3D" id="1.10.10.10">
    <property type="entry name" value="Winged helix-like DNA-binding domain superfamily/Winged helix DNA-binding domain"/>
    <property type="match status" value="1"/>
</dbReference>
<feature type="domain" description="HTH asnC-type" evidence="4">
    <location>
        <begin position="5"/>
        <end position="66"/>
    </location>
</feature>
<dbReference type="EMBL" id="JAAZKV010000030">
    <property type="protein sequence ID" value="NMA44888.1"/>
    <property type="molecule type" value="Genomic_DNA"/>
</dbReference>
<dbReference type="InterPro" id="IPR036390">
    <property type="entry name" value="WH_DNA-bd_sf"/>
</dbReference>
<dbReference type="GO" id="GO:0005829">
    <property type="term" value="C:cytosol"/>
    <property type="evidence" value="ECO:0007669"/>
    <property type="project" value="TreeGrafter"/>
</dbReference>
<protein>
    <submittedName>
        <fullName evidence="5">Lrp/AsnC family transcriptional regulator</fullName>
    </submittedName>
</protein>
<dbReference type="Pfam" id="PF01037">
    <property type="entry name" value="AsnC_trans_reg"/>
    <property type="match status" value="1"/>
</dbReference>
<name>A0A7K4C063_9ARCH</name>
<proteinExistence type="predicted"/>
<accession>A0A7K4C063</accession>
<evidence type="ECO:0000313" key="6">
    <source>
        <dbReference type="Proteomes" id="UP000526302"/>
    </source>
</evidence>
<gene>
    <name evidence="5" type="ORF">GX950_03705</name>
</gene>
<dbReference type="InterPro" id="IPR000485">
    <property type="entry name" value="AsnC-type_HTH_dom"/>
</dbReference>
<dbReference type="PROSITE" id="PS50956">
    <property type="entry name" value="HTH_ASNC_2"/>
    <property type="match status" value="1"/>
</dbReference>
<dbReference type="PRINTS" id="PR00033">
    <property type="entry name" value="HTHASNC"/>
</dbReference>
<organism evidence="5 6">
    <name type="scientific">Candidatus Iainarchaeum sp</name>
    <dbReference type="NCBI Taxonomy" id="3101447"/>
    <lineage>
        <taxon>Archaea</taxon>
        <taxon>Candidatus Iainarchaeota</taxon>
        <taxon>Candidatus Iainarchaeia</taxon>
        <taxon>Candidatus Iainarchaeales</taxon>
        <taxon>Candidatus Iainarchaeaceae</taxon>
        <taxon>Candidatus Iainarchaeum</taxon>
    </lineage>
</organism>
<keyword evidence="3" id="KW-0804">Transcription</keyword>
<dbReference type="InterPro" id="IPR011008">
    <property type="entry name" value="Dimeric_a/b-barrel"/>
</dbReference>
<dbReference type="Pfam" id="PF13404">
    <property type="entry name" value="HTH_AsnC-type"/>
    <property type="match status" value="1"/>
</dbReference>
<evidence type="ECO:0000256" key="2">
    <source>
        <dbReference type="ARBA" id="ARBA00023125"/>
    </source>
</evidence>
<evidence type="ECO:0000256" key="3">
    <source>
        <dbReference type="ARBA" id="ARBA00023163"/>
    </source>
</evidence>
<dbReference type="GO" id="GO:0043565">
    <property type="term" value="F:sequence-specific DNA binding"/>
    <property type="evidence" value="ECO:0007669"/>
    <property type="project" value="InterPro"/>
</dbReference>
<dbReference type="PANTHER" id="PTHR30154:SF34">
    <property type="entry name" value="TRANSCRIPTIONAL REGULATOR AZLB"/>
    <property type="match status" value="1"/>
</dbReference>
<dbReference type="SUPFAM" id="SSF54909">
    <property type="entry name" value="Dimeric alpha+beta barrel"/>
    <property type="match status" value="1"/>
</dbReference>
<reference evidence="5 6" key="1">
    <citation type="journal article" date="2020" name="Biotechnol. Biofuels">
        <title>New insights from the biogas microbiome by comprehensive genome-resolved metagenomics of nearly 1600 species originating from multiple anaerobic digesters.</title>
        <authorList>
            <person name="Campanaro S."/>
            <person name="Treu L."/>
            <person name="Rodriguez-R L.M."/>
            <person name="Kovalovszki A."/>
            <person name="Ziels R.M."/>
            <person name="Maus I."/>
            <person name="Zhu X."/>
            <person name="Kougias P.G."/>
            <person name="Basile A."/>
            <person name="Luo G."/>
            <person name="Schluter A."/>
            <person name="Konstantinidis K.T."/>
            <person name="Angelidaki I."/>
        </authorList>
    </citation>
    <scope>NUCLEOTIDE SEQUENCE [LARGE SCALE GENOMIC DNA]</scope>
    <source>
        <strain evidence="5">AS22ysBPME_79</strain>
    </source>
</reference>
<dbReference type="Gene3D" id="3.30.70.920">
    <property type="match status" value="1"/>
</dbReference>
<evidence type="ECO:0000259" key="4">
    <source>
        <dbReference type="PROSITE" id="PS50956"/>
    </source>
</evidence>
<dbReference type="SMART" id="SM00344">
    <property type="entry name" value="HTH_ASNC"/>
    <property type="match status" value="1"/>
</dbReference>